<feature type="region of interest" description="Disordered" evidence="5">
    <location>
        <begin position="43"/>
        <end position="102"/>
    </location>
</feature>
<dbReference type="Proteomes" id="UP001175261">
    <property type="component" value="Unassembled WGS sequence"/>
</dbReference>
<evidence type="ECO:0000259" key="6">
    <source>
        <dbReference type="Pfam" id="PF01765"/>
    </source>
</evidence>
<dbReference type="GO" id="GO:0006412">
    <property type="term" value="P:translation"/>
    <property type="evidence" value="ECO:0007669"/>
    <property type="project" value="UniProtKB-KW"/>
</dbReference>
<keyword evidence="4" id="KW-0175">Coiled coil</keyword>
<reference evidence="7" key="1">
    <citation type="submission" date="2022-10" db="EMBL/GenBank/DDBJ databases">
        <title>Determination and structural analysis of whole genome sequence of Sarocladium strictum F4-1.</title>
        <authorList>
            <person name="Hu L."/>
            <person name="Jiang Y."/>
        </authorList>
    </citation>
    <scope>NUCLEOTIDE SEQUENCE</scope>
    <source>
        <strain evidence="7">F4-1</strain>
    </source>
</reference>
<dbReference type="AlphaFoldDB" id="A0AA39GCF5"/>
<protein>
    <recommendedName>
        <fullName evidence="6">Ribosome recycling factor domain-containing protein</fullName>
    </recommendedName>
</protein>
<evidence type="ECO:0000313" key="8">
    <source>
        <dbReference type="Proteomes" id="UP001175261"/>
    </source>
</evidence>
<evidence type="ECO:0000256" key="5">
    <source>
        <dbReference type="SAM" id="MobiDB-lite"/>
    </source>
</evidence>
<comment type="function">
    <text evidence="3">Necessary for protein synthesis in mitochondria. Functions as a ribosome recycling factor in mitochondria.</text>
</comment>
<comment type="caution">
    <text evidence="7">The sequence shown here is derived from an EMBL/GenBank/DDBJ whole genome shotgun (WGS) entry which is preliminary data.</text>
</comment>
<dbReference type="InterPro" id="IPR002661">
    <property type="entry name" value="Ribosome_recyc_fac"/>
</dbReference>
<feature type="compositionally biased region" description="Polar residues" evidence="5">
    <location>
        <begin position="74"/>
        <end position="88"/>
    </location>
</feature>
<dbReference type="GO" id="GO:0043023">
    <property type="term" value="F:ribosomal large subunit binding"/>
    <property type="evidence" value="ECO:0007669"/>
    <property type="project" value="TreeGrafter"/>
</dbReference>
<evidence type="ECO:0000256" key="2">
    <source>
        <dbReference type="ARBA" id="ARBA00022917"/>
    </source>
</evidence>
<keyword evidence="2" id="KW-0648">Protein biosynthesis</keyword>
<comment type="similarity">
    <text evidence="1">Belongs to the RRF family.</text>
</comment>
<evidence type="ECO:0000313" key="7">
    <source>
        <dbReference type="EMBL" id="KAK0384009.1"/>
    </source>
</evidence>
<dbReference type="EMBL" id="JAPDFR010000008">
    <property type="protein sequence ID" value="KAK0384009.1"/>
    <property type="molecule type" value="Genomic_DNA"/>
</dbReference>
<dbReference type="Gene3D" id="1.10.132.20">
    <property type="entry name" value="Ribosome-recycling factor"/>
    <property type="match status" value="1"/>
</dbReference>
<dbReference type="PANTHER" id="PTHR20982">
    <property type="entry name" value="RIBOSOME RECYCLING FACTOR"/>
    <property type="match status" value="1"/>
</dbReference>
<evidence type="ECO:0000256" key="4">
    <source>
        <dbReference type="SAM" id="Coils"/>
    </source>
</evidence>
<dbReference type="InterPro" id="IPR023584">
    <property type="entry name" value="Ribosome_recyc_fac_dom"/>
</dbReference>
<keyword evidence="8" id="KW-1185">Reference proteome</keyword>
<feature type="compositionally biased region" description="Basic and acidic residues" evidence="5">
    <location>
        <begin position="49"/>
        <end position="62"/>
    </location>
</feature>
<proteinExistence type="inferred from homology"/>
<feature type="domain" description="Ribosome recycling factor" evidence="6">
    <location>
        <begin position="118"/>
        <end position="284"/>
    </location>
</feature>
<gene>
    <name evidence="7" type="ORF">NLU13_8098</name>
</gene>
<name>A0AA39GCF5_SARSR</name>
<organism evidence="7 8">
    <name type="scientific">Sarocladium strictum</name>
    <name type="common">Black bundle disease fungus</name>
    <name type="synonym">Acremonium strictum</name>
    <dbReference type="NCBI Taxonomy" id="5046"/>
    <lineage>
        <taxon>Eukaryota</taxon>
        <taxon>Fungi</taxon>
        <taxon>Dikarya</taxon>
        <taxon>Ascomycota</taxon>
        <taxon>Pezizomycotina</taxon>
        <taxon>Sordariomycetes</taxon>
        <taxon>Hypocreomycetidae</taxon>
        <taxon>Hypocreales</taxon>
        <taxon>Sarocladiaceae</taxon>
        <taxon>Sarocladium</taxon>
    </lineage>
</organism>
<evidence type="ECO:0000256" key="3">
    <source>
        <dbReference type="ARBA" id="ARBA00024909"/>
    </source>
</evidence>
<dbReference type="SUPFAM" id="SSF55194">
    <property type="entry name" value="Ribosome recycling factor, RRF"/>
    <property type="match status" value="1"/>
</dbReference>
<accession>A0AA39GCF5</accession>
<dbReference type="GO" id="GO:0005739">
    <property type="term" value="C:mitochondrion"/>
    <property type="evidence" value="ECO:0007669"/>
    <property type="project" value="TreeGrafter"/>
</dbReference>
<feature type="coiled-coil region" evidence="4">
    <location>
        <begin position="228"/>
        <end position="276"/>
    </location>
</feature>
<dbReference type="Gene3D" id="3.30.1360.40">
    <property type="match status" value="1"/>
</dbReference>
<dbReference type="Pfam" id="PF01765">
    <property type="entry name" value="RRF"/>
    <property type="match status" value="1"/>
</dbReference>
<dbReference type="PANTHER" id="PTHR20982:SF3">
    <property type="entry name" value="MITOCHONDRIAL RIBOSOME RECYCLING FACTOR PSEUDO 1"/>
    <property type="match status" value="1"/>
</dbReference>
<dbReference type="InterPro" id="IPR036191">
    <property type="entry name" value="RRF_sf"/>
</dbReference>
<sequence>MALSICVSCMRASMRLLNNTRPLAATASRAVTARSFNTSALLMKKQKTRGKEHVEDSSDNDSRRHKGKHVTGGKQKNTDPSTASNSPLDPNAPDPLDFTPLTDAFQPIDSHIKSLLQSLLHGGRFNPETIGALSVHVKPPHDSPPDTPTDFPLRELAQIIPRGRTHISLLLNDASYAKPIMSAIQASPDFNQQPQKSEDNDLELILRVEAERKDEVVKRVKDVTQQWRDRVRQARSKHEKTMKEWKKKKLVLPDDFQKAERELQKLQDKKMKDIDNEEAQVIKQLQR</sequence>
<evidence type="ECO:0000256" key="1">
    <source>
        <dbReference type="ARBA" id="ARBA00005912"/>
    </source>
</evidence>